<dbReference type="GO" id="GO:0003677">
    <property type="term" value="F:DNA binding"/>
    <property type="evidence" value="ECO:0007669"/>
    <property type="project" value="UniProtKB-KW"/>
</dbReference>
<proteinExistence type="predicted"/>
<dbReference type="Proteomes" id="UP000002257">
    <property type="component" value="Chromosome"/>
</dbReference>
<dbReference type="PANTHER" id="PTHR24567:SF74">
    <property type="entry name" value="HTH-TYPE TRANSCRIPTIONAL REGULATOR ARCR"/>
    <property type="match status" value="1"/>
</dbReference>
<organism evidence="5 6">
    <name type="scientific">Methylocella silvestris (strain DSM 15510 / CIP 108128 / LMG 27833 / NCIMB 13906 / BL2)</name>
    <dbReference type="NCBI Taxonomy" id="395965"/>
    <lineage>
        <taxon>Bacteria</taxon>
        <taxon>Pseudomonadati</taxon>
        <taxon>Pseudomonadota</taxon>
        <taxon>Alphaproteobacteria</taxon>
        <taxon>Hyphomicrobiales</taxon>
        <taxon>Beijerinckiaceae</taxon>
        <taxon>Methylocella</taxon>
    </lineage>
</organism>
<dbReference type="HOGENOM" id="CLU_077340_0_0_5"/>
<dbReference type="GO" id="GO:0005829">
    <property type="term" value="C:cytosol"/>
    <property type="evidence" value="ECO:0007669"/>
    <property type="project" value="TreeGrafter"/>
</dbReference>
<keyword evidence="3" id="KW-0804">Transcription</keyword>
<dbReference type="Gene3D" id="2.60.120.10">
    <property type="entry name" value="Jelly Rolls"/>
    <property type="match status" value="1"/>
</dbReference>
<evidence type="ECO:0000256" key="3">
    <source>
        <dbReference type="ARBA" id="ARBA00023163"/>
    </source>
</evidence>
<accession>B8EJD2</accession>
<dbReference type="SUPFAM" id="SSF51206">
    <property type="entry name" value="cAMP-binding domain-like"/>
    <property type="match status" value="1"/>
</dbReference>
<reference evidence="5 6" key="1">
    <citation type="journal article" date="2010" name="J. Bacteriol.">
        <title>Complete genome sequence of the aerobic facultative methanotroph Methylocella silvestris BL2.</title>
        <authorList>
            <person name="Chen Y."/>
            <person name="Crombie A."/>
            <person name="Rahman M.T."/>
            <person name="Dedysh S.N."/>
            <person name="Liesack W."/>
            <person name="Stott M.B."/>
            <person name="Alam M."/>
            <person name="Theisen A.R."/>
            <person name="Murrell J.C."/>
            <person name="Dunfield P.F."/>
        </authorList>
    </citation>
    <scope>NUCLEOTIDE SEQUENCE [LARGE SCALE GENOMIC DNA]</scope>
    <source>
        <strain evidence="6">DSM 15510 / CIP 108128 / LMG 27833 / NCIMB 13906 / BL2</strain>
    </source>
</reference>
<dbReference type="InterPro" id="IPR036390">
    <property type="entry name" value="WH_DNA-bd_sf"/>
</dbReference>
<evidence type="ECO:0000256" key="2">
    <source>
        <dbReference type="ARBA" id="ARBA00023125"/>
    </source>
</evidence>
<keyword evidence="6" id="KW-1185">Reference proteome</keyword>
<evidence type="ECO:0000256" key="1">
    <source>
        <dbReference type="ARBA" id="ARBA00023015"/>
    </source>
</evidence>
<dbReference type="KEGG" id="msl:Msil_3742"/>
<sequence length="236" mass="25738">MSAFSDSPNHFLSSLSESDSALFQPHLRPMELPQGAILFSAEQSISRIYFPHGGVVSIVIGLSTGQYIEAGMFGRNSVIGVGALLGEPFAINQAIGQVGGSGLVGETTTLKRLVEQSETLRPLIAKYEQSTVAQIQQVAACNAVHTLEERLSRWLLQVRDLIQSEDLPLTQEFLSQMLAVQRSSVTLVARSLQEVGLITYRRGRIHIVDGDGLSETCCECHGAINAHFHRLIGWKP</sequence>
<dbReference type="InterPro" id="IPR036388">
    <property type="entry name" value="WH-like_DNA-bd_sf"/>
</dbReference>
<dbReference type="InterPro" id="IPR018490">
    <property type="entry name" value="cNMP-bd_dom_sf"/>
</dbReference>
<dbReference type="InterPro" id="IPR014710">
    <property type="entry name" value="RmlC-like_jellyroll"/>
</dbReference>
<dbReference type="EMBL" id="CP001280">
    <property type="protein sequence ID" value="ACK52624.1"/>
    <property type="molecule type" value="Genomic_DNA"/>
</dbReference>
<keyword evidence="2" id="KW-0238">DNA-binding</keyword>
<evidence type="ECO:0000313" key="6">
    <source>
        <dbReference type="Proteomes" id="UP000002257"/>
    </source>
</evidence>
<dbReference type="RefSeq" id="WP_012592692.1">
    <property type="nucleotide sequence ID" value="NC_011666.1"/>
</dbReference>
<evidence type="ECO:0000259" key="4">
    <source>
        <dbReference type="Pfam" id="PF13545"/>
    </source>
</evidence>
<dbReference type="eggNOG" id="COG0664">
    <property type="taxonomic scope" value="Bacteria"/>
</dbReference>
<evidence type="ECO:0000313" key="5">
    <source>
        <dbReference type="EMBL" id="ACK52624.1"/>
    </source>
</evidence>
<dbReference type="AlphaFoldDB" id="B8EJD2"/>
<dbReference type="PANTHER" id="PTHR24567">
    <property type="entry name" value="CRP FAMILY TRANSCRIPTIONAL REGULATORY PROTEIN"/>
    <property type="match status" value="1"/>
</dbReference>
<dbReference type="InterPro" id="IPR050397">
    <property type="entry name" value="Env_Response_Regulators"/>
</dbReference>
<dbReference type="Pfam" id="PF13545">
    <property type="entry name" value="HTH_Crp_2"/>
    <property type="match status" value="1"/>
</dbReference>
<dbReference type="SUPFAM" id="SSF46785">
    <property type="entry name" value="Winged helix' DNA-binding domain"/>
    <property type="match status" value="1"/>
</dbReference>
<protein>
    <submittedName>
        <fullName evidence="5">Cyclic nucleotide-binding protein</fullName>
    </submittedName>
</protein>
<feature type="domain" description="HTH crp-type" evidence="4">
    <location>
        <begin position="149"/>
        <end position="215"/>
    </location>
</feature>
<dbReference type="InterPro" id="IPR012318">
    <property type="entry name" value="HTH_CRP"/>
</dbReference>
<dbReference type="Gene3D" id="1.10.10.10">
    <property type="entry name" value="Winged helix-like DNA-binding domain superfamily/Winged helix DNA-binding domain"/>
    <property type="match status" value="1"/>
</dbReference>
<keyword evidence="1" id="KW-0805">Transcription regulation</keyword>
<gene>
    <name evidence="5" type="ordered locus">Msil_3742</name>
</gene>
<dbReference type="GO" id="GO:0003700">
    <property type="term" value="F:DNA-binding transcription factor activity"/>
    <property type="evidence" value="ECO:0007669"/>
    <property type="project" value="TreeGrafter"/>
</dbReference>
<name>B8EJD2_METSB</name>